<dbReference type="Proteomes" id="UP000199412">
    <property type="component" value="Unassembled WGS sequence"/>
</dbReference>
<keyword evidence="6" id="KW-1185">Reference proteome</keyword>
<dbReference type="FunFam" id="2.40.30.170:FF:000010">
    <property type="entry name" value="Efflux RND transporter periplasmic adaptor subunit"/>
    <property type="match status" value="1"/>
</dbReference>
<dbReference type="InterPro" id="IPR058625">
    <property type="entry name" value="MdtA-like_BSH"/>
</dbReference>
<reference evidence="5 6" key="1">
    <citation type="submission" date="2016-10" db="EMBL/GenBank/DDBJ databases">
        <authorList>
            <person name="de Groot N.N."/>
        </authorList>
    </citation>
    <scope>NUCLEOTIDE SEQUENCE [LARGE SCALE GENOMIC DNA]</scope>
    <source>
        <strain evidence="5 6">ATCC 700224</strain>
    </source>
</reference>
<dbReference type="Pfam" id="PF25954">
    <property type="entry name" value="Beta-barrel_RND_2"/>
    <property type="match status" value="1"/>
</dbReference>
<dbReference type="GO" id="GO:0015562">
    <property type="term" value="F:efflux transmembrane transporter activity"/>
    <property type="evidence" value="ECO:0007669"/>
    <property type="project" value="TreeGrafter"/>
</dbReference>
<dbReference type="Gene3D" id="2.40.50.100">
    <property type="match status" value="1"/>
</dbReference>
<dbReference type="OrthoDB" id="9806939at2"/>
<name>A0A1G6ZAR9_9PROT</name>
<feature type="domain" description="Multidrug resistance protein MdtA-like barrel-sandwich hybrid" evidence="3">
    <location>
        <begin position="77"/>
        <end position="197"/>
    </location>
</feature>
<keyword evidence="2" id="KW-0175">Coiled coil</keyword>
<comment type="similarity">
    <text evidence="1">Belongs to the membrane fusion protein (MFP) (TC 8.A.1) family.</text>
</comment>
<dbReference type="Gene3D" id="1.10.287.470">
    <property type="entry name" value="Helix hairpin bin"/>
    <property type="match status" value="1"/>
</dbReference>
<evidence type="ECO:0000256" key="2">
    <source>
        <dbReference type="SAM" id="Coils"/>
    </source>
</evidence>
<dbReference type="Pfam" id="PF25917">
    <property type="entry name" value="BSH_RND"/>
    <property type="match status" value="1"/>
</dbReference>
<evidence type="ECO:0000259" key="4">
    <source>
        <dbReference type="Pfam" id="PF25954"/>
    </source>
</evidence>
<dbReference type="AlphaFoldDB" id="A0A1G6ZAR9"/>
<dbReference type="STRING" id="69960.SAMN05421720_102294"/>
<dbReference type="Gene3D" id="2.40.30.170">
    <property type="match status" value="1"/>
</dbReference>
<dbReference type="Gene3D" id="2.40.420.20">
    <property type="match status" value="1"/>
</dbReference>
<evidence type="ECO:0000259" key="3">
    <source>
        <dbReference type="Pfam" id="PF25917"/>
    </source>
</evidence>
<dbReference type="RefSeq" id="WP_092782954.1">
    <property type="nucleotide sequence ID" value="NZ_FNAP01000002.1"/>
</dbReference>
<sequence length="367" mass="38253">MRVIGQVLLAAAILGGAALAYQFGDGLIPGAGQAGAGPSSGGGGSGRPAARVVVEPVVLRSETTRLEAIGTGEAIRSASLHPDAAGTVVAVHVRPDQRVAQGDVLLELDARRETLALDLAKAREAEAERLLRRYETAGRGAVPASTVDEARTALEAARIARREAEVALEDRRLTAPFAGHVGFIDADVGDRVTPDQSVTTLDDRSALLVRFSLPESALGRIAVGKTVEIAPLSSPDATLAGRLIDIGSQVDPATRSVTVRARLDNPDAVLRPGMSFAVGLDLTGSERPLVPEIAVQWGADGPFLWVVRGGEASREPVRIIQRREGVVLVAGALDDGELVVVEGIQRMREGIPVTLVDPPARQPAPGS</sequence>
<accession>A0A1G6ZAR9</accession>
<dbReference type="GO" id="GO:1990281">
    <property type="term" value="C:efflux pump complex"/>
    <property type="evidence" value="ECO:0007669"/>
    <property type="project" value="TreeGrafter"/>
</dbReference>
<protein>
    <submittedName>
        <fullName evidence="5">RND family efflux transporter, MFP subunit</fullName>
    </submittedName>
</protein>
<dbReference type="InterPro" id="IPR058792">
    <property type="entry name" value="Beta-barrel_RND_2"/>
</dbReference>
<dbReference type="PANTHER" id="PTHR30469:SF13">
    <property type="entry name" value="HAE1 FAMILY EFFLUX PUMP MFP COMPONENT"/>
    <property type="match status" value="1"/>
</dbReference>
<dbReference type="InterPro" id="IPR006143">
    <property type="entry name" value="RND_pump_MFP"/>
</dbReference>
<gene>
    <name evidence="5" type="ORF">SAMN05421720_102294</name>
</gene>
<proteinExistence type="inferred from homology"/>
<evidence type="ECO:0000313" key="5">
    <source>
        <dbReference type="EMBL" id="SDD98965.1"/>
    </source>
</evidence>
<evidence type="ECO:0000313" key="6">
    <source>
        <dbReference type="Proteomes" id="UP000199412"/>
    </source>
</evidence>
<dbReference type="SUPFAM" id="SSF111369">
    <property type="entry name" value="HlyD-like secretion proteins"/>
    <property type="match status" value="1"/>
</dbReference>
<dbReference type="PANTHER" id="PTHR30469">
    <property type="entry name" value="MULTIDRUG RESISTANCE PROTEIN MDTA"/>
    <property type="match status" value="1"/>
</dbReference>
<organism evidence="5 6">
    <name type="scientific">Rhodospira trueperi</name>
    <dbReference type="NCBI Taxonomy" id="69960"/>
    <lineage>
        <taxon>Bacteria</taxon>
        <taxon>Pseudomonadati</taxon>
        <taxon>Pseudomonadota</taxon>
        <taxon>Alphaproteobacteria</taxon>
        <taxon>Rhodospirillales</taxon>
        <taxon>Rhodospirillaceae</taxon>
        <taxon>Rhodospira</taxon>
    </lineage>
</organism>
<dbReference type="NCBIfam" id="TIGR01730">
    <property type="entry name" value="RND_mfp"/>
    <property type="match status" value="1"/>
</dbReference>
<dbReference type="EMBL" id="FNAP01000002">
    <property type="protein sequence ID" value="SDD98965.1"/>
    <property type="molecule type" value="Genomic_DNA"/>
</dbReference>
<evidence type="ECO:0000256" key="1">
    <source>
        <dbReference type="ARBA" id="ARBA00009477"/>
    </source>
</evidence>
<feature type="coiled-coil region" evidence="2">
    <location>
        <begin position="105"/>
        <end position="167"/>
    </location>
</feature>
<feature type="domain" description="CusB-like beta-barrel" evidence="4">
    <location>
        <begin position="210"/>
        <end position="280"/>
    </location>
</feature>